<organism evidence="2 3">
    <name type="scientific">Bradyrhizobium canariense</name>
    <dbReference type="NCBI Taxonomy" id="255045"/>
    <lineage>
        <taxon>Bacteria</taxon>
        <taxon>Pseudomonadati</taxon>
        <taxon>Pseudomonadota</taxon>
        <taxon>Alphaproteobacteria</taxon>
        <taxon>Hyphomicrobiales</taxon>
        <taxon>Nitrobacteraceae</taxon>
        <taxon>Bradyrhizobium</taxon>
    </lineage>
</organism>
<dbReference type="EMBL" id="LT629750">
    <property type="protein sequence ID" value="SDS22797.1"/>
    <property type="molecule type" value="Genomic_DNA"/>
</dbReference>
<dbReference type="PANTHER" id="PTHR43245:SF13">
    <property type="entry name" value="UDP-D-APIOSE_UDP-D-XYLOSE SYNTHASE 2"/>
    <property type="match status" value="1"/>
</dbReference>
<gene>
    <name evidence="2" type="ORF">SAMN05444158_1404</name>
</gene>
<dbReference type="AlphaFoldDB" id="A0A1H1QHK3"/>
<dbReference type="PANTHER" id="PTHR43245">
    <property type="entry name" value="BIFUNCTIONAL POLYMYXIN RESISTANCE PROTEIN ARNA"/>
    <property type="match status" value="1"/>
</dbReference>
<dbReference type="Pfam" id="PF01370">
    <property type="entry name" value="Epimerase"/>
    <property type="match status" value="1"/>
</dbReference>
<evidence type="ECO:0000259" key="1">
    <source>
        <dbReference type="Pfam" id="PF01370"/>
    </source>
</evidence>
<name>A0A1H1QHK3_9BRAD</name>
<sequence>MKCVVTGGAGFIGSHLVDRLLDDGHEVVVIDNFAIGRRENLAAHLNSTRLKVVQADVTDLATIKPHFDGIDWVFHLAALADIVPSIESPIPYHRANVDGTVNVLEAARHANVQRFVYAASSSCYGIPDIYPTPETAETRPMYPYALTKYLGEQCVMHWCKVYKLPAVALRLFNVFGPRHRTTGTYGAVFGVFLAQKLAGKPFTVVGDGEQTRDFTFVTDVADAFVTAARSGISNEIFNVGSDNTYSVNRLIELLGGDKVHIPRRPGEPDCTHADISKIKRVLHWNPKVRFEDGVATMLTSIEQWGDAPLWTVDKIANATKDWFKYLGDDDKTMHNSAQKASN</sequence>
<dbReference type="Gene3D" id="3.40.50.720">
    <property type="entry name" value="NAD(P)-binding Rossmann-like Domain"/>
    <property type="match status" value="1"/>
</dbReference>
<proteinExistence type="predicted"/>
<feature type="domain" description="NAD-dependent epimerase/dehydratase" evidence="1">
    <location>
        <begin position="4"/>
        <end position="240"/>
    </location>
</feature>
<dbReference type="Gene3D" id="3.90.25.10">
    <property type="entry name" value="UDP-galactose 4-epimerase, domain 1"/>
    <property type="match status" value="1"/>
</dbReference>
<evidence type="ECO:0000313" key="2">
    <source>
        <dbReference type="EMBL" id="SDS22797.1"/>
    </source>
</evidence>
<dbReference type="Proteomes" id="UP000243904">
    <property type="component" value="Chromosome I"/>
</dbReference>
<dbReference type="CDD" id="cd05256">
    <property type="entry name" value="UDP_AE_SDR_e"/>
    <property type="match status" value="1"/>
</dbReference>
<dbReference type="InterPro" id="IPR036291">
    <property type="entry name" value="NAD(P)-bd_dom_sf"/>
</dbReference>
<dbReference type="RefSeq" id="WP_146686729.1">
    <property type="nucleotide sequence ID" value="NZ_LT629750.1"/>
</dbReference>
<accession>A0A1H1QHK3</accession>
<keyword evidence="3" id="KW-1185">Reference proteome</keyword>
<evidence type="ECO:0000313" key="3">
    <source>
        <dbReference type="Proteomes" id="UP000243904"/>
    </source>
</evidence>
<dbReference type="InterPro" id="IPR001509">
    <property type="entry name" value="Epimerase_deHydtase"/>
</dbReference>
<reference evidence="3" key="1">
    <citation type="submission" date="2016-10" db="EMBL/GenBank/DDBJ databases">
        <authorList>
            <person name="Varghese N."/>
            <person name="Submissions S."/>
        </authorList>
    </citation>
    <scope>NUCLEOTIDE SEQUENCE [LARGE SCALE GENOMIC DNA]</scope>
    <source>
        <strain evidence="3">GAS369</strain>
    </source>
</reference>
<dbReference type="SUPFAM" id="SSF51735">
    <property type="entry name" value="NAD(P)-binding Rossmann-fold domains"/>
    <property type="match status" value="1"/>
</dbReference>
<protein>
    <submittedName>
        <fullName evidence="2">UDP-glucose 4-epimerase</fullName>
    </submittedName>
</protein>
<dbReference type="InterPro" id="IPR050177">
    <property type="entry name" value="Lipid_A_modif_metabolic_enz"/>
</dbReference>